<dbReference type="EMBL" id="SMAI01000001">
    <property type="protein sequence ID" value="TCT07537.1"/>
    <property type="molecule type" value="Genomic_DNA"/>
</dbReference>
<feature type="chain" id="PRO_5020545036" evidence="2">
    <location>
        <begin position="21"/>
        <end position="458"/>
    </location>
</feature>
<sequence length="458" mass="49778">MRKLGAALFSVFLGCASAHAENDRLAIPLSKSEAGNISVELVCRTDGTIGPFINTSRIGPAFKGHVTLFNNSDFIRASNFFDMNEDSGVVAFPPNWEYTAGTENEQGYFIAISDLSAEAAQSVVARHRNLVSQIQIVLLQVATSKFVGAEISGSKYVVEIDAASLTPAIWQACLEHAGYRAAVDRLRTLLDAPVSPREAQGLCVELFKYSDALARATASFGEPERIAFGSEIRYPTGERADCFTPHKRSKLDLAKASLEAAEATATFDYAAFIAAAGRIALDEDVYRRLRSEWQVADLPSLAHAEREAALARQIALLRKLYFQYSRILACNEAFRDSLLTPISPGKMTAVKVGLAEIERQLSSQTDIEPIWEAATQSYHGSVASIRATAAWSTNTALDACANQLARLESSMNRTLIGMAPLKKDFGADWVLPKDAMPAARQGPAGSPLAFDDHHTTRR</sequence>
<keyword evidence="4" id="KW-1185">Reference proteome</keyword>
<dbReference type="AlphaFoldDB" id="A0A4R3M7F6"/>
<gene>
    <name evidence="3" type="ORF">EDC64_10155</name>
</gene>
<evidence type="ECO:0000313" key="4">
    <source>
        <dbReference type="Proteomes" id="UP000294664"/>
    </source>
</evidence>
<comment type="caution">
    <text evidence="3">The sequence shown here is derived from an EMBL/GenBank/DDBJ whole genome shotgun (WGS) entry which is preliminary data.</text>
</comment>
<proteinExistence type="predicted"/>
<evidence type="ECO:0000313" key="3">
    <source>
        <dbReference type="EMBL" id="TCT07537.1"/>
    </source>
</evidence>
<protein>
    <submittedName>
        <fullName evidence="3">Uncharacterized protein</fullName>
    </submittedName>
</protein>
<reference evidence="3 4" key="1">
    <citation type="submission" date="2019-03" db="EMBL/GenBank/DDBJ databases">
        <title>Genomic Encyclopedia of Type Strains, Phase IV (KMG-IV): sequencing the most valuable type-strain genomes for metagenomic binning, comparative biology and taxonomic classification.</title>
        <authorList>
            <person name="Goeker M."/>
        </authorList>
    </citation>
    <scope>NUCLEOTIDE SEQUENCE [LARGE SCALE GENOMIC DNA]</scope>
    <source>
        <strain evidence="3 4">DSM 9035</strain>
    </source>
</reference>
<feature type="signal peptide" evidence="2">
    <location>
        <begin position="1"/>
        <end position="20"/>
    </location>
</feature>
<organism evidence="3 4">
    <name type="scientific">Aquabacter spiritensis</name>
    <dbReference type="NCBI Taxonomy" id="933073"/>
    <lineage>
        <taxon>Bacteria</taxon>
        <taxon>Pseudomonadati</taxon>
        <taxon>Pseudomonadota</taxon>
        <taxon>Alphaproteobacteria</taxon>
        <taxon>Hyphomicrobiales</taxon>
        <taxon>Xanthobacteraceae</taxon>
        <taxon>Aquabacter</taxon>
    </lineage>
</organism>
<evidence type="ECO:0000256" key="2">
    <source>
        <dbReference type="SAM" id="SignalP"/>
    </source>
</evidence>
<accession>A0A4R3M7F6</accession>
<evidence type="ECO:0000256" key="1">
    <source>
        <dbReference type="SAM" id="MobiDB-lite"/>
    </source>
</evidence>
<keyword evidence="2" id="KW-0732">Signal</keyword>
<name>A0A4R3M7F6_9HYPH</name>
<feature type="region of interest" description="Disordered" evidence="1">
    <location>
        <begin position="436"/>
        <end position="458"/>
    </location>
</feature>
<dbReference type="PROSITE" id="PS51257">
    <property type="entry name" value="PROKAR_LIPOPROTEIN"/>
    <property type="match status" value="1"/>
</dbReference>
<dbReference type="Proteomes" id="UP000294664">
    <property type="component" value="Unassembled WGS sequence"/>
</dbReference>